<feature type="region of interest" description="Disordered" evidence="1">
    <location>
        <begin position="106"/>
        <end position="146"/>
    </location>
</feature>
<feature type="compositionally biased region" description="Polar residues" evidence="1">
    <location>
        <begin position="115"/>
        <end position="127"/>
    </location>
</feature>
<protein>
    <submittedName>
        <fullName evidence="2">Uncharacterized protein</fullName>
    </submittedName>
</protein>
<evidence type="ECO:0000313" key="2">
    <source>
        <dbReference type="EMBL" id="KAF4698018.1"/>
    </source>
</evidence>
<feature type="compositionally biased region" description="Polar residues" evidence="1">
    <location>
        <begin position="239"/>
        <end position="253"/>
    </location>
</feature>
<evidence type="ECO:0000313" key="3">
    <source>
        <dbReference type="Proteomes" id="UP000553632"/>
    </source>
</evidence>
<dbReference type="Proteomes" id="UP000553632">
    <property type="component" value="Unassembled WGS sequence"/>
</dbReference>
<dbReference type="EMBL" id="JABANO010038768">
    <property type="protein sequence ID" value="KAF4698018.1"/>
    <property type="molecule type" value="Genomic_DNA"/>
</dbReference>
<keyword evidence="3" id="KW-1185">Reference proteome</keyword>
<name>A0A7J6PPI0_PEROL</name>
<organism evidence="2 3">
    <name type="scientific">Perkinsus olseni</name>
    <name type="common">Perkinsus atlanticus</name>
    <dbReference type="NCBI Taxonomy" id="32597"/>
    <lineage>
        <taxon>Eukaryota</taxon>
        <taxon>Sar</taxon>
        <taxon>Alveolata</taxon>
        <taxon>Perkinsozoa</taxon>
        <taxon>Perkinsea</taxon>
        <taxon>Perkinsida</taxon>
        <taxon>Perkinsidae</taxon>
        <taxon>Perkinsus</taxon>
    </lineage>
</organism>
<proteinExistence type="predicted"/>
<feature type="region of interest" description="Disordered" evidence="1">
    <location>
        <begin position="50"/>
        <end position="80"/>
    </location>
</feature>
<feature type="compositionally biased region" description="Polar residues" evidence="1">
    <location>
        <begin position="198"/>
        <end position="220"/>
    </location>
</feature>
<gene>
    <name evidence="2" type="ORF">FOZ63_026474</name>
</gene>
<dbReference type="AlphaFoldDB" id="A0A7J6PPI0"/>
<reference evidence="2 3" key="1">
    <citation type="submission" date="2020-04" db="EMBL/GenBank/DDBJ databases">
        <title>Perkinsus olseni comparative genomics.</title>
        <authorList>
            <person name="Bogema D.R."/>
        </authorList>
    </citation>
    <scope>NUCLEOTIDE SEQUENCE [LARGE SCALE GENOMIC DNA]</scope>
    <source>
        <strain evidence="2 3">ATCC PRA-207</strain>
    </source>
</reference>
<feature type="region of interest" description="Disordered" evidence="1">
    <location>
        <begin position="285"/>
        <end position="313"/>
    </location>
</feature>
<feature type="region of interest" description="Disordered" evidence="1">
    <location>
        <begin position="188"/>
        <end position="268"/>
    </location>
</feature>
<feature type="compositionally biased region" description="Polar residues" evidence="1">
    <location>
        <begin position="402"/>
        <end position="411"/>
    </location>
</feature>
<feature type="region of interest" description="Disordered" evidence="1">
    <location>
        <begin position="398"/>
        <end position="426"/>
    </location>
</feature>
<feature type="compositionally biased region" description="Basic and acidic residues" evidence="1">
    <location>
        <begin position="285"/>
        <end position="309"/>
    </location>
</feature>
<accession>A0A7J6PPI0</accession>
<comment type="caution">
    <text evidence="2">The sequence shown here is derived from an EMBL/GenBank/DDBJ whole genome shotgun (WGS) entry which is preliminary data.</text>
</comment>
<feature type="region of interest" description="Disordered" evidence="1">
    <location>
        <begin position="361"/>
        <end position="386"/>
    </location>
</feature>
<evidence type="ECO:0000256" key="1">
    <source>
        <dbReference type="SAM" id="MobiDB-lite"/>
    </source>
</evidence>
<sequence>MTSRTLSTEAAGRVECVNPIVDPIGCKASVQLTKMWPPPSATIPLPGVLGQKQPWRPEAPRLQPSLAHQQPTAAPMHSPRSAHLRRVNAPPFPPIHPPAAVLARTTGFSGGHTLPPNNNLNQGSLSARSLGAAPTTDHPGLAPPRLVVRPSHQGLMVPSHPPAAAMKPALPRYADNHSSTIGNKVASLVAGKLPPRGTPSTLSVTSRNSPASSETASVPSHTPIIQLVDPDKEKRKSGGSHSSQVSQPSTIQYQPEGPVTSALPHYSPRRGSRFEALFQDALNRQERQRVRKEERERVEEEGLNREGQSKTRRPFSMAKFKQCVDDDVRQRQERKARREAMRIQEKNNKDKAALKQCSFRPNTTRRNRRFSAGRSPTSSISGYGDLLDTSRVSGRRGSLSSCFSPGSTFGSSPVGRSPPASRQVSPRVSRIGFDATKTTTRRQSVSSLMSIEENMSPSRRGLLAPPISGLSALTALTKRARRQHSPRLSRSTSARHGSFPEVFNLSKEQRLESRPLLKPAVIRNDSFQVHMGRYRPIDEIEETAGIVMS</sequence>